<sequence>MAVIVTPRTELDAVNAVIGVVGESPVNTLEGEANVDVLNARALIAVASAEVQDKGWTFNVDETFELVPDTFTQKIVYLPTYLRVTTPGGSLYVNREGFLWDRLGKTNLFTGRLTVTMVQQIPFEELPMCFRQLVTYLAAKRFNAQFYGDSEVDRNCDINITQARTACDEFELDYGGYNMFTNDPFFTANSGR</sequence>
<dbReference type="Pfam" id="PF17212">
    <property type="entry name" value="Tube"/>
    <property type="match status" value="1"/>
</dbReference>
<dbReference type="Proteomes" id="UP000008913">
    <property type="component" value="Segment"/>
</dbReference>
<dbReference type="OrthoDB" id="9247at10239"/>
<dbReference type="KEGG" id="vg:18559175"/>
<dbReference type="EMBL" id="AB597179">
    <property type="protein sequence ID" value="BAJ51828.1"/>
    <property type="molecule type" value="Genomic_DNA"/>
</dbReference>
<organism evidence="1 2">
    <name type="scientific">Ralstonia phage RSB2</name>
    <dbReference type="NCBI Taxonomy" id="913183"/>
    <lineage>
        <taxon>Viruses</taxon>
        <taxon>Duplodnaviria</taxon>
        <taxon>Heunggongvirae</taxon>
        <taxon>Uroviricota</taxon>
        <taxon>Caudoviricetes</taxon>
        <taxon>Autographivirales</taxon>
        <taxon>Autotranscriptaviridae</taxon>
        <taxon>Kelmasvirus</taxon>
        <taxon>Kelmasvirus RSB2</taxon>
    </lineage>
</organism>
<evidence type="ECO:0000313" key="2">
    <source>
        <dbReference type="Proteomes" id="UP000008913"/>
    </source>
</evidence>
<accession>E5RV20</accession>
<evidence type="ECO:0000313" key="1">
    <source>
        <dbReference type="EMBL" id="BAJ51828.1"/>
    </source>
</evidence>
<protein>
    <submittedName>
        <fullName evidence="1">Putative tail tubular protein A</fullName>
    </submittedName>
</protein>
<keyword evidence="2" id="KW-1185">Reference proteome</keyword>
<name>E5RV20_9CAUD</name>
<dbReference type="GeneID" id="18559175"/>
<gene>
    <name evidence="1" type="primary">ORF40</name>
</gene>
<dbReference type="InterPro" id="IPR033767">
    <property type="entry name" value="Tail_Gp11"/>
</dbReference>
<proteinExistence type="predicted"/>
<reference evidence="1 2" key="1">
    <citation type="submission" date="2010-10" db="EMBL/GenBank/DDBJ databases">
        <title>Genomic analysis of Ralstonia solanacearum phages RSB2 and RSB3.</title>
        <authorList>
            <person name="Kawasaki T."/>
            <person name="Ishikawa H."/>
            <person name="Shimizu M."/>
            <person name="Omoto W."/>
            <person name="Fujie M."/>
            <person name="Yamada T."/>
        </authorList>
    </citation>
    <scope>NUCLEOTIDE SEQUENCE [LARGE SCALE GENOMIC DNA]</scope>
    <source>
        <strain evidence="1">RSB2</strain>
    </source>
</reference>
<dbReference type="RefSeq" id="YP_009017761.1">
    <property type="nucleotide sequence ID" value="NC_023736.1"/>
</dbReference>